<dbReference type="CDD" id="cd00672">
    <property type="entry name" value="CysRS_core"/>
    <property type="match status" value="1"/>
</dbReference>
<keyword evidence="10" id="KW-0648">Protein biosynthesis</keyword>
<keyword evidence="11" id="KW-0030">Aminoacyl-tRNA synthetase</keyword>
<dbReference type="InterPro" id="IPR015803">
    <property type="entry name" value="Cys-tRNA-ligase"/>
</dbReference>
<evidence type="ECO:0000256" key="3">
    <source>
        <dbReference type="ARBA" id="ARBA00012832"/>
    </source>
</evidence>
<dbReference type="InterPro" id="IPR014729">
    <property type="entry name" value="Rossmann-like_a/b/a_fold"/>
</dbReference>
<evidence type="ECO:0000256" key="11">
    <source>
        <dbReference type="ARBA" id="ARBA00023146"/>
    </source>
</evidence>
<gene>
    <name evidence="14" type="ORF">UFOPK1581_00581</name>
</gene>
<comment type="similarity">
    <text evidence="2">Belongs to the class-I aminoacyl-tRNA synthetase family.</text>
</comment>
<dbReference type="EMBL" id="CAEZTB010000088">
    <property type="protein sequence ID" value="CAB4557796.1"/>
    <property type="molecule type" value="Genomic_DNA"/>
</dbReference>
<dbReference type="AlphaFoldDB" id="A0A6J6D309"/>
<dbReference type="InterPro" id="IPR056411">
    <property type="entry name" value="CysS_C"/>
</dbReference>
<keyword evidence="8" id="KW-0862">Zinc</keyword>
<evidence type="ECO:0000256" key="7">
    <source>
        <dbReference type="ARBA" id="ARBA00022741"/>
    </source>
</evidence>
<dbReference type="GO" id="GO:0005524">
    <property type="term" value="F:ATP binding"/>
    <property type="evidence" value="ECO:0007669"/>
    <property type="project" value="UniProtKB-KW"/>
</dbReference>
<feature type="domain" description="Cysteinyl-tRNA synthetase class Ia DALR" evidence="13">
    <location>
        <begin position="352"/>
        <end position="423"/>
    </location>
</feature>
<evidence type="ECO:0000256" key="5">
    <source>
        <dbReference type="ARBA" id="ARBA00022598"/>
    </source>
</evidence>
<comment type="cofactor">
    <cofactor evidence="1">
        <name>Zn(2+)</name>
        <dbReference type="ChEBI" id="CHEBI:29105"/>
    </cofactor>
</comment>
<dbReference type="PRINTS" id="PR00983">
    <property type="entry name" value="TRNASYNTHCYS"/>
</dbReference>
<keyword evidence="5" id="KW-0436">Ligase</keyword>
<dbReference type="Pfam" id="PF23493">
    <property type="entry name" value="CysS_C"/>
    <property type="match status" value="1"/>
</dbReference>
<evidence type="ECO:0000256" key="6">
    <source>
        <dbReference type="ARBA" id="ARBA00022723"/>
    </source>
</evidence>
<dbReference type="PANTHER" id="PTHR10890:SF30">
    <property type="entry name" value="CYSTEINE--TRNA LIGASE"/>
    <property type="match status" value="1"/>
</dbReference>
<dbReference type="SMART" id="SM00840">
    <property type="entry name" value="DALR_2"/>
    <property type="match status" value="1"/>
</dbReference>
<dbReference type="NCBIfam" id="TIGR00435">
    <property type="entry name" value="cysS"/>
    <property type="match status" value="1"/>
</dbReference>
<dbReference type="Pfam" id="PF09190">
    <property type="entry name" value="DALR_2"/>
    <property type="match status" value="1"/>
</dbReference>
<dbReference type="InterPro" id="IPR015273">
    <property type="entry name" value="Cys-tRNA-synt_Ia_DALR"/>
</dbReference>
<organism evidence="14">
    <name type="scientific">freshwater metagenome</name>
    <dbReference type="NCBI Taxonomy" id="449393"/>
    <lineage>
        <taxon>unclassified sequences</taxon>
        <taxon>metagenomes</taxon>
        <taxon>ecological metagenomes</taxon>
    </lineage>
</organism>
<dbReference type="GO" id="GO:0005829">
    <property type="term" value="C:cytosol"/>
    <property type="evidence" value="ECO:0007669"/>
    <property type="project" value="TreeGrafter"/>
</dbReference>
<evidence type="ECO:0000256" key="2">
    <source>
        <dbReference type="ARBA" id="ARBA00005594"/>
    </source>
</evidence>
<dbReference type="Pfam" id="PF01406">
    <property type="entry name" value="tRNA-synt_1e"/>
    <property type="match status" value="1"/>
</dbReference>
<dbReference type="Gene3D" id="1.20.120.1910">
    <property type="entry name" value="Cysteine-tRNA ligase, C-terminal anti-codon recognition domain"/>
    <property type="match status" value="1"/>
</dbReference>
<keyword evidence="7" id="KW-0547">Nucleotide-binding</keyword>
<dbReference type="SUPFAM" id="SSF52374">
    <property type="entry name" value="Nucleotidylyl transferase"/>
    <property type="match status" value="1"/>
</dbReference>
<accession>A0A6J6D309</accession>
<protein>
    <recommendedName>
        <fullName evidence="3">cysteine--tRNA ligase</fullName>
        <ecNumber evidence="3">6.1.1.16</ecNumber>
    </recommendedName>
    <alternativeName>
        <fullName evidence="12">Cysteinyl-tRNA synthetase</fullName>
    </alternativeName>
</protein>
<evidence type="ECO:0000313" key="14">
    <source>
        <dbReference type="EMBL" id="CAB4557796.1"/>
    </source>
</evidence>
<keyword evidence="4" id="KW-0963">Cytoplasm</keyword>
<reference evidence="14" key="1">
    <citation type="submission" date="2020-05" db="EMBL/GenBank/DDBJ databases">
        <authorList>
            <person name="Chiriac C."/>
            <person name="Salcher M."/>
            <person name="Ghai R."/>
            <person name="Kavagutti S V."/>
        </authorList>
    </citation>
    <scope>NUCLEOTIDE SEQUENCE</scope>
</reference>
<keyword evidence="6" id="KW-0479">Metal-binding</keyword>
<dbReference type="InterPro" id="IPR024909">
    <property type="entry name" value="Cys-tRNA/MSH_ligase"/>
</dbReference>
<dbReference type="EC" id="6.1.1.16" evidence="3"/>
<dbReference type="HAMAP" id="MF_00041">
    <property type="entry name" value="Cys_tRNA_synth"/>
    <property type="match status" value="1"/>
</dbReference>
<dbReference type="PANTHER" id="PTHR10890">
    <property type="entry name" value="CYSTEINYL-TRNA SYNTHETASE"/>
    <property type="match status" value="1"/>
</dbReference>
<dbReference type="GO" id="GO:0046872">
    <property type="term" value="F:metal ion binding"/>
    <property type="evidence" value="ECO:0007669"/>
    <property type="project" value="UniProtKB-KW"/>
</dbReference>
<evidence type="ECO:0000259" key="13">
    <source>
        <dbReference type="SMART" id="SM00840"/>
    </source>
</evidence>
<dbReference type="InterPro" id="IPR032678">
    <property type="entry name" value="tRNA-synt_1_cat_dom"/>
</dbReference>
<evidence type="ECO:0000256" key="8">
    <source>
        <dbReference type="ARBA" id="ARBA00022833"/>
    </source>
</evidence>
<dbReference type="GO" id="GO:0006423">
    <property type="term" value="P:cysteinyl-tRNA aminoacylation"/>
    <property type="evidence" value="ECO:0007669"/>
    <property type="project" value="InterPro"/>
</dbReference>
<evidence type="ECO:0000256" key="9">
    <source>
        <dbReference type="ARBA" id="ARBA00022840"/>
    </source>
</evidence>
<evidence type="ECO:0000256" key="1">
    <source>
        <dbReference type="ARBA" id="ARBA00001947"/>
    </source>
</evidence>
<evidence type="ECO:0000256" key="4">
    <source>
        <dbReference type="ARBA" id="ARBA00022490"/>
    </source>
</evidence>
<dbReference type="GO" id="GO:0004817">
    <property type="term" value="F:cysteine-tRNA ligase activity"/>
    <property type="evidence" value="ECO:0007669"/>
    <property type="project" value="UniProtKB-EC"/>
</dbReference>
<dbReference type="InterPro" id="IPR009080">
    <property type="entry name" value="tRNAsynth_Ia_anticodon-bd"/>
</dbReference>
<name>A0A6J6D309_9ZZZZ</name>
<dbReference type="Gene3D" id="3.40.50.620">
    <property type="entry name" value="HUPs"/>
    <property type="match status" value="1"/>
</dbReference>
<proteinExistence type="inferred from homology"/>
<keyword evidence="9" id="KW-0067">ATP-binding</keyword>
<dbReference type="SUPFAM" id="SSF47323">
    <property type="entry name" value="Anticodon-binding domain of a subclass of class I aminoacyl-tRNA synthetases"/>
    <property type="match status" value="1"/>
</dbReference>
<sequence length="475" mass="52652">MNLKLFDSKSQSLKDFVPLEQGKVGIYLCGPTVQSMPHLGHLRSALVYDQLVRWFQTIGNDVTLIRNVTDIDDKVLDNASAQDRSWWGLAFECEQAFASAYRKINIATPTYEPRATGNIMEMIELIQLLIAKGHAYQVENSADVFFSATSWKSYGELTNQAKEDLIADTEADSRGKKDPRDFALWKAHKDSEPLDASWDSPFGRGRPGWHIECSAMSVKYLGTQFDIHGGGLDLRFPHHENELAQSRAAGHEFANYWLHNGLVNVAGAKMSKSAGNSILVSDVLTDANALALRYYLGSAHYRSVLDYNEGVIQEAEAAIERIASFLNRAARKLEEAKFFEGSIWAASTLPKKFIDAMNDDLNMPSALAVLHESVRAGNTSLDAENMNDAAEAYFAVLGIVRVLNINPLDPMWQTQGSANEALSALDKLVQSLIEQRKAARDNKDFETSDRIRDQLKIAGITLEDEAGSTNWSLGA</sequence>
<evidence type="ECO:0000256" key="12">
    <source>
        <dbReference type="ARBA" id="ARBA00031499"/>
    </source>
</evidence>
<evidence type="ECO:0000256" key="10">
    <source>
        <dbReference type="ARBA" id="ARBA00022917"/>
    </source>
</evidence>